<protein>
    <recommendedName>
        <fullName evidence="4">G protein-coupled receptor</fullName>
    </recommendedName>
</protein>
<gene>
    <name evidence="2" type="ORF">PENTCL1PPCAC_16594</name>
</gene>
<feature type="transmembrane region" description="Helical" evidence="1">
    <location>
        <begin position="23"/>
        <end position="44"/>
    </location>
</feature>
<evidence type="ECO:0000313" key="3">
    <source>
        <dbReference type="Proteomes" id="UP001432027"/>
    </source>
</evidence>
<reference evidence="2" key="1">
    <citation type="submission" date="2023-10" db="EMBL/GenBank/DDBJ databases">
        <title>Genome assembly of Pristionchus species.</title>
        <authorList>
            <person name="Yoshida K."/>
            <person name="Sommer R.J."/>
        </authorList>
    </citation>
    <scope>NUCLEOTIDE SEQUENCE</scope>
    <source>
        <strain evidence="2">RS0144</strain>
    </source>
</reference>
<dbReference type="AlphaFoldDB" id="A0AAV5TK65"/>
<organism evidence="2 3">
    <name type="scientific">Pristionchus entomophagus</name>
    <dbReference type="NCBI Taxonomy" id="358040"/>
    <lineage>
        <taxon>Eukaryota</taxon>
        <taxon>Metazoa</taxon>
        <taxon>Ecdysozoa</taxon>
        <taxon>Nematoda</taxon>
        <taxon>Chromadorea</taxon>
        <taxon>Rhabditida</taxon>
        <taxon>Rhabditina</taxon>
        <taxon>Diplogasteromorpha</taxon>
        <taxon>Diplogasteroidea</taxon>
        <taxon>Neodiplogasteridae</taxon>
        <taxon>Pristionchus</taxon>
    </lineage>
</organism>
<evidence type="ECO:0008006" key="4">
    <source>
        <dbReference type="Google" id="ProtNLM"/>
    </source>
</evidence>
<evidence type="ECO:0000313" key="2">
    <source>
        <dbReference type="EMBL" id="GMS94419.1"/>
    </source>
</evidence>
<accession>A0AAV5TK65</accession>
<keyword evidence="3" id="KW-1185">Reference proteome</keyword>
<evidence type="ECO:0000256" key="1">
    <source>
        <dbReference type="SAM" id="Phobius"/>
    </source>
</evidence>
<comment type="caution">
    <text evidence="2">The sequence shown here is derived from an EMBL/GenBank/DDBJ whole genome shotgun (WGS) entry which is preliminary data.</text>
</comment>
<dbReference type="Proteomes" id="UP001432027">
    <property type="component" value="Unassembled WGS sequence"/>
</dbReference>
<dbReference type="Pfam" id="PF10317">
    <property type="entry name" value="7TM_GPCR_Srd"/>
    <property type="match status" value="1"/>
</dbReference>
<sequence>VLTTAFHIARMYGLVSDWDQAEYLKIMMVSIQFAASPLITLFFIRPYRRAVKTMFVCLASNQHGNDRRKISTRFTESAEDSNQLVLNQASRRNTLHVR</sequence>
<dbReference type="InterPro" id="IPR019421">
    <property type="entry name" value="7TM_GPCR_serpentine_rcpt_Srd"/>
</dbReference>
<dbReference type="EMBL" id="BTSX01000004">
    <property type="protein sequence ID" value="GMS94419.1"/>
    <property type="molecule type" value="Genomic_DNA"/>
</dbReference>
<name>A0AAV5TK65_9BILA</name>
<proteinExistence type="predicted"/>
<feature type="non-terminal residue" evidence="2">
    <location>
        <position position="1"/>
    </location>
</feature>
<keyword evidence="1" id="KW-0472">Membrane</keyword>
<keyword evidence="1" id="KW-1133">Transmembrane helix</keyword>
<keyword evidence="1" id="KW-0812">Transmembrane</keyword>